<keyword evidence="2" id="KW-1185">Reference proteome</keyword>
<sequence length="115" mass="12246">MSAPRSTQIFIQNQTGLELDLATERLEAGNWQTLPPQTIPDTQSASFLVVSDVTNNGDAGNITYNSAAGPFTFTFTNPNSGADVYTQTAPENYTSTKVGGGGDNAQVTWILQKSN</sequence>
<gene>
    <name evidence="1" type="ORF">B0J13DRAFT_648897</name>
</gene>
<dbReference type="OrthoDB" id="2322698at2759"/>
<protein>
    <submittedName>
        <fullName evidence="1">Uncharacterized protein</fullName>
    </submittedName>
</protein>
<comment type="caution">
    <text evidence="1">The sequence shown here is derived from an EMBL/GenBank/DDBJ whole genome shotgun (WGS) entry which is preliminary data.</text>
</comment>
<proteinExistence type="predicted"/>
<name>A0A9P9DJV6_9HYPO</name>
<reference evidence="1" key="1">
    <citation type="journal article" date="2021" name="Nat. Commun.">
        <title>Genetic determinants of endophytism in the Arabidopsis root mycobiome.</title>
        <authorList>
            <person name="Mesny F."/>
            <person name="Miyauchi S."/>
            <person name="Thiergart T."/>
            <person name="Pickel B."/>
            <person name="Atanasova L."/>
            <person name="Karlsson M."/>
            <person name="Huettel B."/>
            <person name="Barry K.W."/>
            <person name="Haridas S."/>
            <person name="Chen C."/>
            <person name="Bauer D."/>
            <person name="Andreopoulos W."/>
            <person name="Pangilinan J."/>
            <person name="LaButti K."/>
            <person name="Riley R."/>
            <person name="Lipzen A."/>
            <person name="Clum A."/>
            <person name="Drula E."/>
            <person name="Henrissat B."/>
            <person name="Kohler A."/>
            <person name="Grigoriev I.V."/>
            <person name="Martin F.M."/>
            <person name="Hacquard S."/>
        </authorList>
    </citation>
    <scope>NUCLEOTIDE SEQUENCE</scope>
    <source>
        <strain evidence="1">MPI-CAGE-AT-0021</strain>
    </source>
</reference>
<dbReference type="AlphaFoldDB" id="A0A9P9DJV6"/>
<organism evidence="1 2">
    <name type="scientific">Dactylonectria estremocensis</name>
    <dbReference type="NCBI Taxonomy" id="1079267"/>
    <lineage>
        <taxon>Eukaryota</taxon>
        <taxon>Fungi</taxon>
        <taxon>Dikarya</taxon>
        <taxon>Ascomycota</taxon>
        <taxon>Pezizomycotina</taxon>
        <taxon>Sordariomycetes</taxon>
        <taxon>Hypocreomycetidae</taxon>
        <taxon>Hypocreales</taxon>
        <taxon>Nectriaceae</taxon>
        <taxon>Dactylonectria</taxon>
    </lineage>
</organism>
<evidence type="ECO:0000313" key="2">
    <source>
        <dbReference type="Proteomes" id="UP000717696"/>
    </source>
</evidence>
<dbReference type="Proteomes" id="UP000717696">
    <property type="component" value="Unassembled WGS sequence"/>
</dbReference>
<evidence type="ECO:0000313" key="1">
    <source>
        <dbReference type="EMBL" id="KAH7120239.1"/>
    </source>
</evidence>
<dbReference type="EMBL" id="JAGMUU010000028">
    <property type="protein sequence ID" value="KAH7120239.1"/>
    <property type="molecule type" value="Genomic_DNA"/>
</dbReference>
<accession>A0A9P9DJV6</accession>
<dbReference type="Gene3D" id="2.60.270.50">
    <property type="match status" value="1"/>
</dbReference>